<evidence type="ECO:0000256" key="2">
    <source>
        <dbReference type="PROSITE-ProRule" id="PRU00339"/>
    </source>
</evidence>
<dbReference type="PROSITE" id="PS50005">
    <property type="entry name" value="TPR"/>
    <property type="match status" value="1"/>
</dbReference>
<feature type="repeat" description="TPR" evidence="2">
    <location>
        <begin position="363"/>
        <end position="396"/>
    </location>
</feature>
<sequence>MNSTRALFLNILLLLTLPLHALDINNAFYGSVTDYLLSINGIDDNQGLTTLPVLSIPMGGRSEGLATAFAAVADDASYIEWNPAGSSMLSNTELSFYHNNWIADTKIEGLVYTQRFGNLGIGAGGKWLYLPFTEYNEFGDRASKGFYSETVAILNASYNFFSGYYFSGVSLGTNVKTAIRLVPDYSNDKGAIISGSGASQSTMAPMLDIGALSRFNFMKFYYSRERNSAVALVVKNLGFPAQGDPLPTEAVFGIAYKPIRPIQWSFDTTIPINLVNPELSEKPYWATGLSAQITDFLGMRTGLLFKSGNIRITIGSAILVDTILVDINYTLDLLTQLQPLNRVSVGAKFNFGDQGRGERAKQVEALYLAGLEAYARGETNTAIQNWEAALKLDPHYDPAKEGLKALIGAEALSKRILEIQKIE</sequence>
<reference evidence="4" key="1">
    <citation type="journal article" date="2020" name="mSystems">
        <title>Genome- and Community-Level Interaction Insights into Carbon Utilization and Element Cycling Functions of Hydrothermarchaeota in Hydrothermal Sediment.</title>
        <authorList>
            <person name="Zhou Z."/>
            <person name="Liu Y."/>
            <person name="Xu W."/>
            <person name="Pan J."/>
            <person name="Luo Z.H."/>
            <person name="Li M."/>
        </authorList>
    </citation>
    <scope>NUCLEOTIDE SEQUENCE [LARGE SCALE GENOMIC DNA]</scope>
    <source>
        <strain evidence="4">SpSt-503</strain>
    </source>
</reference>
<dbReference type="EMBL" id="DSVL01000058">
    <property type="protein sequence ID" value="HFH28248.1"/>
    <property type="molecule type" value="Genomic_DNA"/>
</dbReference>
<gene>
    <name evidence="4" type="ORF">ENS59_01865</name>
</gene>
<organism evidence="4">
    <name type="scientific">Gracilinema caldarium</name>
    <dbReference type="NCBI Taxonomy" id="215591"/>
    <lineage>
        <taxon>Bacteria</taxon>
        <taxon>Pseudomonadati</taxon>
        <taxon>Spirochaetota</taxon>
        <taxon>Spirochaetia</taxon>
        <taxon>Spirochaetales</taxon>
        <taxon>Breznakiellaceae</taxon>
        <taxon>Gracilinema</taxon>
    </lineage>
</organism>
<dbReference type="InterPro" id="IPR011990">
    <property type="entry name" value="TPR-like_helical_dom_sf"/>
</dbReference>
<comment type="similarity">
    <text evidence="1">Belongs to the UPF0164 family.</text>
</comment>
<evidence type="ECO:0000256" key="3">
    <source>
        <dbReference type="SAM" id="SignalP"/>
    </source>
</evidence>
<dbReference type="Pfam" id="PF03687">
    <property type="entry name" value="UPF0164"/>
    <property type="match status" value="1"/>
</dbReference>
<feature type="signal peptide" evidence="3">
    <location>
        <begin position="1"/>
        <end position="21"/>
    </location>
</feature>
<dbReference type="SMART" id="SM00028">
    <property type="entry name" value="TPR"/>
    <property type="match status" value="1"/>
</dbReference>
<dbReference type="InterPro" id="IPR005362">
    <property type="entry name" value="UPF0164"/>
</dbReference>
<dbReference type="SUPFAM" id="SSF48452">
    <property type="entry name" value="TPR-like"/>
    <property type="match status" value="1"/>
</dbReference>
<accession>A0A7C3DZJ1</accession>
<keyword evidence="2" id="KW-0802">TPR repeat</keyword>
<evidence type="ECO:0000256" key="1">
    <source>
        <dbReference type="ARBA" id="ARBA00005846"/>
    </source>
</evidence>
<comment type="caution">
    <text evidence="4">The sequence shown here is derived from an EMBL/GenBank/DDBJ whole genome shotgun (WGS) entry which is preliminary data.</text>
</comment>
<name>A0A7C3DZJ1_9SPIR</name>
<protein>
    <submittedName>
        <fullName evidence="4">Uncharacterized protein</fullName>
    </submittedName>
</protein>
<proteinExistence type="inferred from homology"/>
<dbReference type="InterPro" id="IPR019734">
    <property type="entry name" value="TPR_rpt"/>
</dbReference>
<feature type="chain" id="PRO_5027847564" evidence="3">
    <location>
        <begin position="22"/>
        <end position="423"/>
    </location>
</feature>
<evidence type="ECO:0000313" key="4">
    <source>
        <dbReference type="EMBL" id="HFH28248.1"/>
    </source>
</evidence>
<dbReference type="AlphaFoldDB" id="A0A7C3DZJ1"/>
<dbReference type="Gene3D" id="1.25.40.10">
    <property type="entry name" value="Tetratricopeptide repeat domain"/>
    <property type="match status" value="1"/>
</dbReference>
<dbReference type="Gene3D" id="2.40.160.60">
    <property type="entry name" value="Outer membrane protein transport protein (OMPP1/FadL/TodX)"/>
    <property type="match status" value="1"/>
</dbReference>
<keyword evidence="3" id="KW-0732">Signal</keyword>